<reference evidence="4" key="1">
    <citation type="submission" date="2016-10" db="EMBL/GenBank/DDBJ databases">
        <authorList>
            <person name="Varghese N."/>
            <person name="Submissions S."/>
        </authorList>
    </citation>
    <scope>NUCLEOTIDE SEQUENCE [LARGE SCALE GENOMIC DNA]</scope>
    <source>
        <strain evidence="4">CGMCC 4.2126</strain>
    </source>
</reference>
<accession>A0A1I3MZF7</accession>
<evidence type="ECO:0000313" key="4">
    <source>
        <dbReference type="Proteomes" id="UP000199111"/>
    </source>
</evidence>
<feature type="domain" description="Thioesterase" evidence="2">
    <location>
        <begin position="18"/>
        <end position="231"/>
    </location>
</feature>
<sequence>MVSISVNAARGRQAAALKLLCFPYAGGSADVFRGWSALTPSWLEPLAVPLPGRRERIFEPMPSDLDDLVAGLLVEGHLPTDEPYALLGISMGALIAFELARALMRADAHQGLRHFVAVSYPAPWRVRHMDLHRMNDDEFITALRVIDATPPAVLENDELMRLIMPTLRADFAVAERWRHRPAPPLPVPVTVVHGDADAGCTTEDAAAWQQECGVDGFTMHTMAGGHFFFRPDPSELVTVVARALDRARTDQEVS</sequence>
<dbReference type="InterPro" id="IPR001031">
    <property type="entry name" value="Thioesterase"/>
</dbReference>
<name>A0A1I3MZF7_9ACTN</name>
<gene>
    <name evidence="3" type="ORF">SAMN05216275_10661</name>
</gene>
<protein>
    <submittedName>
        <fullName evidence="3">Surfactin synthase thioesterase subunit</fullName>
    </submittedName>
</protein>
<dbReference type="Gene3D" id="3.40.50.1820">
    <property type="entry name" value="alpha/beta hydrolase"/>
    <property type="match status" value="1"/>
</dbReference>
<comment type="similarity">
    <text evidence="1">Belongs to the thioesterase family.</text>
</comment>
<evidence type="ECO:0000256" key="1">
    <source>
        <dbReference type="ARBA" id="ARBA00007169"/>
    </source>
</evidence>
<dbReference type="AlphaFoldDB" id="A0A1I3MZF7"/>
<dbReference type="Pfam" id="PF00975">
    <property type="entry name" value="Thioesterase"/>
    <property type="match status" value="1"/>
</dbReference>
<evidence type="ECO:0000259" key="2">
    <source>
        <dbReference type="Pfam" id="PF00975"/>
    </source>
</evidence>
<dbReference type="RefSeq" id="WP_093886927.1">
    <property type="nucleotide sequence ID" value="NZ_FOQY01000006.1"/>
</dbReference>
<dbReference type="PANTHER" id="PTHR11487:SF0">
    <property type="entry name" value="S-ACYL FATTY ACID SYNTHASE THIOESTERASE, MEDIUM CHAIN"/>
    <property type="match status" value="1"/>
</dbReference>
<dbReference type="GO" id="GO:0008610">
    <property type="term" value="P:lipid biosynthetic process"/>
    <property type="evidence" value="ECO:0007669"/>
    <property type="project" value="TreeGrafter"/>
</dbReference>
<keyword evidence="4" id="KW-1185">Reference proteome</keyword>
<dbReference type="InterPro" id="IPR029058">
    <property type="entry name" value="AB_hydrolase_fold"/>
</dbReference>
<dbReference type="PANTHER" id="PTHR11487">
    <property type="entry name" value="THIOESTERASE"/>
    <property type="match status" value="1"/>
</dbReference>
<evidence type="ECO:0000313" key="3">
    <source>
        <dbReference type="EMBL" id="SFJ02369.1"/>
    </source>
</evidence>
<organism evidence="3 4">
    <name type="scientific">Streptosporangium canum</name>
    <dbReference type="NCBI Taxonomy" id="324952"/>
    <lineage>
        <taxon>Bacteria</taxon>
        <taxon>Bacillati</taxon>
        <taxon>Actinomycetota</taxon>
        <taxon>Actinomycetes</taxon>
        <taxon>Streptosporangiales</taxon>
        <taxon>Streptosporangiaceae</taxon>
        <taxon>Streptosporangium</taxon>
    </lineage>
</organism>
<dbReference type="InterPro" id="IPR012223">
    <property type="entry name" value="TEII"/>
</dbReference>
<proteinExistence type="inferred from homology"/>
<dbReference type="EMBL" id="FOQY01000006">
    <property type="protein sequence ID" value="SFJ02369.1"/>
    <property type="molecule type" value="Genomic_DNA"/>
</dbReference>
<dbReference type="SUPFAM" id="SSF53474">
    <property type="entry name" value="alpha/beta-Hydrolases"/>
    <property type="match status" value="1"/>
</dbReference>
<dbReference type="GeneID" id="96298011"/>
<dbReference type="Proteomes" id="UP000199111">
    <property type="component" value="Unassembled WGS sequence"/>
</dbReference>